<gene>
    <name evidence="3" type="ORF">MOC45_15355</name>
</gene>
<dbReference type="InterPro" id="IPR027417">
    <property type="entry name" value="P-loop_NTPase"/>
</dbReference>
<evidence type="ECO:0000259" key="2">
    <source>
        <dbReference type="Pfam" id="PF13304"/>
    </source>
</evidence>
<dbReference type="PANTHER" id="PTHR43581:SF2">
    <property type="entry name" value="EXCINUCLEASE ATPASE SUBUNIT"/>
    <property type="match status" value="1"/>
</dbReference>
<organism evidence="3 4">
    <name type="scientific">Bacillus spizizenii</name>
    <name type="common">Bacillus subtilis subsp. spizizenii</name>
    <dbReference type="NCBI Taxonomy" id="96241"/>
    <lineage>
        <taxon>Bacteria</taxon>
        <taxon>Bacillati</taxon>
        <taxon>Bacillota</taxon>
        <taxon>Bacilli</taxon>
        <taxon>Bacillales</taxon>
        <taxon>Bacillaceae</taxon>
        <taxon>Bacillus</taxon>
    </lineage>
</organism>
<sequence length="334" mass="39122">MLNKNTLSDFRKEIVRLSETVYIPLNRRVRENISRGVPVPTKKRALSLSELKNNEEVENVYYAIPSENQKNIADSIKAANRHFELHKQRIVREENIINTALRNEMVENFSVPITTDLMHADDYDFSNLEEKMNVIFNDKKNFKTNIKELLTQYNETRCSYEKKQNNIVIKDDKMFIKHISAFVQLSKLNEIESIASMQKRKIDVLKENLAHVLKSINSLLKDTNKRIKFNEDENKLVFLNYDNKNEELDLRLLSSGEKQIVIFFVFSLTSQFRTKDKLLLIDEPELSLHIEWQSKLLDLLMQNNNSSQIIIATHSPDVIGDYKKFCSEVRGITH</sequence>
<dbReference type="CDD" id="cd00267">
    <property type="entry name" value="ABC_ATPase"/>
    <property type="match status" value="1"/>
</dbReference>
<evidence type="ECO:0000313" key="4">
    <source>
        <dbReference type="Proteomes" id="UP001070352"/>
    </source>
</evidence>
<feature type="domain" description="ATPase AAA-type core" evidence="2">
    <location>
        <begin position="185"/>
        <end position="318"/>
    </location>
</feature>
<dbReference type="PANTHER" id="PTHR43581">
    <property type="entry name" value="ATP/GTP PHOSPHATASE"/>
    <property type="match status" value="1"/>
</dbReference>
<dbReference type="EMBL" id="JALANJ010000023">
    <property type="protein sequence ID" value="MCY8121949.1"/>
    <property type="molecule type" value="Genomic_DNA"/>
</dbReference>
<dbReference type="SUPFAM" id="SSF52540">
    <property type="entry name" value="P-loop containing nucleoside triphosphate hydrolases"/>
    <property type="match status" value="1"/>
</dbReference>
<evidence type="ECO:0000313" key="3">
    <source>
        <dbReference type="EMBL" id="MCY8121949.1"/>
    </source>
</evidence>
<comment type="caution">
    <text evidence="3">The sequence shown here is derived from an EMBL/GenBank/DDBJ whole genome shotgun (WGS) entry which is preliminary data.</text>
</comment>
<dbReference type="GO" id="GO:0016887">
    <property type="term" value="F:ATP hydrolysis activity"/>
    <property type="evidence" value="ECO:0007669"/>
    <property type="project" value="InterPro"/>
</dbReference>
<name>A0A9Q4DQA0_BACSC</name>
<accession>A0A9Q4DQA0</accession>
<dbReference type="Proteomes" id="UP001070352">
    <property type="component" value="Unassembled WGS sequence"/>
</dbReference>
<reference evidence="3" key="1">
    <citation type="submission" date="2022-02" db="EMBL/GenBank/DDBJ databases">
        <title>Crop Bioprotection Bacillus Genome Sequencing.</title>
        <authorList>
            <person name="Dunlap C."/>
        </authorList>
    </citation>
    <scope>NUCLEOTIDE SEQUENCE</scope>
    <source>
        <strain evidence="3">M18B4</strain>
    </source>
</reference>
<proteinExistence type="predicted"/>
<dbReference type="Pfam" id="PF13304">
    <property type="entry name" value="AAA_21"/>
    <property type="match status" value="1"/>
</dbReference>
<keyword evidence="1" id="KW-0175">Coiled coil</keyword>
<keyword evidence="3" id="KW-0067">ATP-binding</keyword>
<dbReference type="InterPro" id="IPR003959">
    <property type="entry name" value="ATPase_AAA_core"/>
</dbReference>
<dbReference type="AlphaFoldDB" id="A0A9Q4DQA0"/>
<dbReference type="InterPro" id="IPR051396">
    <property type="entry name" value="Bact_Antivir_Def_Nuclease"/>
</dbReference>
<evidence type="ECO:0000256" key="1">
    <source>
        <dbReference type="SAM" id="Coils"/>
    </source>
</evidence>
<dbReference type="Gene3D" id="3.40.50.300">
    <property type="entry name" value="P-loop containing nucleotide triphosphate hydrolases"/>
    <property type="match status" value="1"/>
</dbReference>
<keyword evidence="3" id="KW-0547">Nucleotide-binding</keyword>
<protein>
    <submittedName>
        <fullName evidence="3">ATP-binding protein</fullName>
    </submittedName>
</protein>
<dbReference type="GO" id="GO:0005524">
    <property type="term" value="F:ATP binding"/>
    <property type="evidence" value="ECO:0007669"/>
    <property type="project" value="UniProtKB-KW"/>
</dbReference>
<feature type="coiled-coil region" evidence="1">
    <location>
        <begin position="146"/>
        <end position="208"/>
    </location>
</feature>